<name>A0A2T3NWR9_9GAMM</name>
<protein>
    <submittedName>
        <fullName evidence="5">AraC family transcriptional regulator</fullName>
    </submittedName>
</protein>
<proteinExistence type="predicted"/>
<dbReference type="SMART" id="SM00342">
    <property type="entry name" value="HTH_ARAC"/>
    <property type="match status" value="1"/>
</dbReference>
<evidence type="ECO:0000256" key="1">
    <source>
        <dbReference type="ARBA" id="ARBA00023015"/>
    </source>
</evidence>
<evidence type="ECO:0000313" key="6">
    <source>
        <dbReference type="Proteomes" id="UP000241771"/>
    </source>
</evidence>
<dbReference type="Pfam" id="PF12625">
    <property type="entry name" value="Arabinose_bd"/>
    <property type="match status" value="1"/>
</dbReference>
<dbReference type="GO" id="GO:0003700">
    <property type="term" value="F:DNA-binding transcription factor activity"/>
    <property type="evidence" value="ECO:0007669"/>
    <property type="project" value="InterPro"/>
</dbReference>
<dbReference type="InterPro" id="IPR009057">
    <property type="entry name" value="Homeodomain-like_sf"/>
</dbReference>
<dbReference type="InterPro" id="IPR018060">
    <property type="entry name" value="HTH_AraC"/>
</dbReference>
<evidence type="ECO:0000256" key="2">
    <source>
        <dbReference type="ARBA" id="ARBA00023125"/>
    </source>
</evidence>
<sequence>MPSPSPLFDVSFIRTVFMQPVARALEKHYGITTQDLKIPSQLTRQPMALIPFVDVNKWLEETESMIGDAAYMATLAPDISFSNMAKLGDWFLATPELTLSFRRINYGTSCLQSGATFHGELSGKIIKWSYDNHFSKGKGRFHDSLRMAIMFTNTLRHFMGQGYAPKHVEISGPQCGNGQFEAFFGSEIQWNAPRTKVWLDISILEHGNSEPFLDHRPMMLSNLELDEFLNMPQPHDTAKVVYELINYSRYYGYPTIDFIAERLSLSRQQLQRRLHDYGWSFSSITGYVLFNQAIKFMQADMPIKTIAAELGYTNVQSFSKAFQRQRGQTPTQYKERLLERSRF</sequence>
<dbReference type="Pfam" id="PF12833">
    <property type="entry name" value="HTH_18"/>
    <property type="match status" value="1"/>
</dbReference>
<dbReference type="PANTHER" id="PTHR47894:SF1">
    <property type="entry name" value="HTH-TYPE TRANSCRIPTIONAL REGULATOR VQSM"/>
    <property type="match status" value="1"/>
</dbReference>
<dbReference type="RefSeq" id="WP_036821590.1">
    <property type="nucleotide sequence ID" value="NZ_JGVO01000344.1"/>
</dbReference>
<evidence type="ECO:0000256" key="3">
    <source>
        <dbReference type="ARBA" id="ARBA00023163"/>
    </source>
</evidence>
<dbReference type="SUPFAM" id="SSF46689">
    <property type="entry name" value="Homeodomain-like"/>
    <property type="match status" value="1"/>
</dbReference>
<evidence type="ECO:0000259" key="4">
    <source>
        <dbReference type="PROSITE" id="PS01124"/>
    </source>
</evidence>
<dbReference type="OrthoDB" id="6252225at2"/>
<dbReference type="PROSITE" id="PS01124">
    <property type="entry name" value="HTH_ARAC_FAMILY_2"/>
    <property type="match status" value="1"/>
</dbReference>
<comment type="caution">
    <text evidence="5">The sequence shown here is derived from an EMBL/GenBank/DDBJ whole genome shotgun (WGS) entry which is preliminary data.</text>
</comment>
<dbReference type="GO" id="GO:0005829">
    <property type="term" value="C:cytosol"/>
    <property type="evidence" value="ECO:0007669"/>
    <property type="project" value="TreeGrafter"/>
</dbReference>
<organism evidence="5 6">
    <name type="scientific">Photobacterium sanctipauli</name>
    <dbReference type="NCBI Taxonomy" id="1342794"/>
    <lineage>
        <taxon>Bacteria</taxon>
        <taxon>Pseudomonadati</taxon>
        <taxon>Pseudomonadota</taxon>
        <taxon>Gammaproteobacteria</taxon>
        <taxon>Vibrionales</taxon>
        <taxon>Vibrionaceae</taxon>
        <taxon>Photobacterium</taxon>
    </lineage>
</organism>
<reference evidence="5 6" key="1">
    <citation type="submission" date="2018-01" db="EMBL/GenBank/DDBJ databases">
        <title>Whole genome sequencing of Histamine producing bacteria.</title>
        <authorList>
            <person name="Butler K."/>
        </authorList>
    </citation>
    <scope>NUCLEOTIDE SEQUENCE [LARGE SCALE GENOMIC DNA]</scope>
    <source>
        <strain evidence="5 6">DSM 100436</strain>
    </source>
</reference>
<evidence type="ECO:0000313" key="5">
    <source>
        <dbReference type="EMBL" id="PSW20714.1"/>
    </source>
</evidence>
<dbReference type="GO" id="GO:0000976">
    <property type="term" value="F:transcription cis-regulatory region binding"/>
    <property type="evidence" value="ECO:0007669"/>
    <property type="project" value="TreeGrafter"/>
</dbReference>
<dbReference type="EMBL" id="PYMA01000003">
    <property type="protein sequence ID" value="PSW20714.1"/>
    <property type="molecule type" value="Genomic_DNA"/>
</dbReference>
<dbReference type="PANTHER" id="PTHR47894">
    <property type="entry name" value="HTH-TYPE TRANSCRIPTIONAL REGULATOR GADX"/>
    <property type="match status" value="1"/>
</dbReference>
<keyword evidence="3" id="KW-0804">Transcription</keyword>
<dbReference type="PRINTS" id="PR00032">
    <property type="entry name" value="HTHARAC"/>
</dbReference>
<feature type="domain" description="HTH araC/xylS-type" evidence="4">
    <location>
        <begin position="239"/>
        <end position="336"/>
    </location>
</feature>
<dbReference type="Proteomes" id="UP000241771">
    <property type="component" value="Unassembled WGS sequence"/>
</dbReference>
<dbReference type="InterPro" id="IPR020449">
    <property type="entry name" value="Tscrpt_reg_AraC-type_HTH"/>
</dbReference>
<dbReference type="InterPro" id="IPR032687">
    <property type="entry name" value="AraC-type_N"/>
</dbReference>
<dbReference type="AlphaFoldDB" id="A0A2T3NWR9"/>
<gene>
    <name evidence="5" type="ORF">C9I98_07680</name>
</gene>
<accession>A0A2T3NWR9</accession>
<keyword evidence="2" id="KW-0238">DNA-binding</keyword>
<keyword evidence="1" id="KW-0805">Transcription regulation</keyword>
<keyword evidence="6" id="KW-1185">Reference proteome</keyword>
<dbReference type="Gene3D" id="1.10.10.60">
    <property type="entry name" value="Homeodomain-like"/>
    <property type="match status" value="1"/>
</dbReference>